<protein>
    <submittedName>
        <fullName evidence="8">Lcn9 protein</fullName>
    </submittedName>
</protein>
<comment type="caution">
    <text evidence="8">The sequence shown here is derived from an EMBL/GenBank/DDBJ whole genome shotgun (WGS) entry which is preliminary data.</text>
</comment>
<dbReference type="AlphaFoldDB" id="A0AAU9Z7T5"/>
<dbReference type="Proteomes" id="UP001152836">
    <property type="component" value="Unassembled WGS sequence"/>
</dbReference>
<reference evidence="8" key="1">
    <citation type="submission" date="2022-06" db="EMBL/GenBank/DDBJ databases">
        <authorList>
            <person name="Andreotti S."/>
            <person name="Wyler E."/>
        </authorList>
    </citation>
    <scope>NUCLEOTIDE SEQUENCE</scope>
</reference>
<keyword evidence="4 6" id="KW-0732">Signal</keyword>
<dbReference type="PRINTS" id="PR01221">
    <property type="entry name" value="MAJORURINARY"/>
</dbReference>
<feature type="chain" id="PRO_5043717834" evidence="6">
    <location>
        <begin position="17"/>
        <end position="187"/>
    </location>
</feature>
<evidence type="ECO:0000256" key="1">
    <source>
        <dbReference type="ARBA" id="ARBA00004613"/>
    </source>
</evidence>
<dbReference type="GO" id="GO:0036094">
    <property type="term" value="F:small molecule binding"/>
    <property type="evidence" value="ECO:0007669"/>
    <property type="project" value="InterPro"/>
</dbReference>
<name>A0AAU9Z7T5_PHORO</name>
<dbReference type="InterPro" id="IPR002345">
    <property type="entry name" value="Lipocalin"/>
</dbReference>
<evidence type="ECO:0000256" key="6">
    <source>
        <dbReference type="SAM" id="SignalP"/>
    </source>
</evidence>
<dbReference type="PANTHER" id="PTHR11430:SF28">
    <property type="entry name" value="EPIDIDYMAL-SPECIFIC LIPOCALIN-9"/>
    <property type="match status" value="1"/>
</dbReference>
<evidence type="ECO:0000313" key="8">
    <source>
        <dbReference type="EMBL" id="CAH6788719.1"/>
    </source>
</evidence>
<evidence type="ECO:0000256" key="5">
    <source>
        <dbReference type="ARBA" id="ARBA00023157"/>
    </source>
</evidence>
<dbReference type="InterPro" id="IPR000566">
    <property type="entry name" value="Lipocln_cytosolic_FA-bd_dom"/>
</dbReference>
<dbReference type="Gene3D" id="2.40.128.20">
    <property type="match status" value="1"/>
</dbReference>
<dbReference type="InterPro" id="IPR002971">
    <property type="entry name" value="Maj_urinary"/>
</dbReference>
<evidence type="ECO:0000259" key="7">
    <source>
        <dbReference type="Pfam" id="PF00061"/>
    </source>
</evidence>
<gene>
    <name evidence="8" type="primary">Lcn9</name>
    <name evidence="8" type="ORF">PHOROB_LOCUS6393</name>
</gene>
<evidence type="ECO:0000256" key="4">
    <source>
        <dbReference type="ARBA" id="ARBA00022729"/>
    </source>
</evidence>
<dbReference type="SUPFAM" id="SSF50814">
    <property type="entry name" value="Lipocalins"/>
    <property type="match status" value="1"/>
</dbReference>
<dbReference type="EMBL" id="CALSGD010001402">
    <property type="protein sequence ID" value="CAH6788719.1"/>
    <property type="molecule type" value="Genomic_DNA"/>
</dbReference>
<comment type="subcellular location">
    <subcellularLocation>
        <location evidence="1">Secreted</location>
    </subcellularLocation>
</comment>
<proteinExistence type="inferred from homology"/>
<dbReference type="Pfam" id="PF00061">
    <property type="entry name" value="Lipocalin"/>
    <property type="match status" value="1"/>
</dbReference>
<keyword evidence="9" id="KW-1185">Reference proteome</keyword>
<keyword evidence="3" id="KW-0964">Secreted</keyword>
<dbReference type="InterPro" id="IPR012674">
    <property type="entry name" value="Calycin"/>
</dbReference>
<accession>A0AAU9Z7T5</accession>
<evidence type="ECO:0000256" key="3">
    <source>
        <dbReference type="ARBA" id="ARBA00022525"/>
    </source>
</evidence>
<evidence type="ECO:0000256" key="2">
    <source>
        <dbReference type="ARBA" id="ARBA00006889"/>
    </source>
</evidence>
<dbReference type="PRINTS" id="PR00179">
    <property type="entry name" value="LIPOCALIN"/>
</dbReference>
<organism evidence="8 9">
    <name type="scientific">Phodopus roborovskii</name>
    <name type="common">Roborovski's desert hamster</name>
    <name type="synonym">Cricetulus roborovskii</name>
    <dbReference type="NCBI Taxonomy" id="109678"/>
    <lineage>
        <taxon>Eukaryota</taxon>
        <taxon>Metazoa</taxon>
        <taxon>Chordata</taxon>
        <taxon>Craniata</taxon>
        <taxon>Vertebrata</taxon>
        <taxon>Euteleostomi</taxon>
        <taxon>Mammalia</taxon>
        <taxon>Eutheria</taxon>
        <taxon>Euarchontoglires</taxon>
        <taxon>Glires</taxon>
        <taxon>Rodentia</taxon>
        <taxon>Myomorpha</taxon>
        <taxon>Muroidea</taxon>
        <taxon>Cricetidae</taxon>
        <taxon>Cricetinae</taxon>
        <taxon>Phodopus</taxon>
    </lineage>
</organism>
<dbReference type="PANTHER" id="PTHR11430">
    <property type="entry name" value="LIPOCALIN"/>
    <property type="match status" value="1"/>
</dbReference>
<comment type="similarity">
    <text evidence="2">Belongs to the calycin superfamily. Lipocalin family.</text>
</comment>
<feature type="domain" description="Lipocalin/cytosolic fatty-acid binding" evidence="7">
    <location>
        <begin position="34"/>
        <end position="173"/>
    </location>
</feature>
<sequence>MVVLPVLGLVLSLAAAQFNKEVVVRRNYNMARISGVWCPIFMASNNMTRIEENGDLRILIQNINLLKNGSLKFNFFFMVQGECVAVAMVCEKTMNNGEFTIAYEGENKVLLLETDYRMYATFYMENIKNGTETHVLALYGRIPELDRSYLKRFINTCKNYGLDSQNIISLTNKAFCRRLCDVFPESG</sequence>
<feature type="signal peptide" evidence="6">
    <location>
        <begin position="1"/>
        <end position="16"/>
    </location>
</feature>
<evidence type="ECO:0000313" key="9">
    <source>
        <dbReference type="Proteomes" id="UP001152836"/>
    </source>
</evidence>
<keyword evidence="5" id="KW-1015">Disulfide bond</keyword>
<dbReference type="GO" id="GO:0005615">
    <property type="term" value="C:extracellular space"/>
    <property type="evidence" value="ECO:0007669"/>
    <property type="project" value="TreeGrafter"/>
</dbReference>